<evidence type="ECO:0000313" key="3">
    <source>
        <dbReference type="Proteomes" id="UP001237595"/>
    </source>
</evidence>
<keyword evidence="1" id="KW-0812">Transmembrane</keyword>
<evidence type="ECO:0000256" key="1">
    <source>
        <dbReference type="SAM" id="Phobius"/>
    </source>
</evidence>
<dbReference type="RefSeq" id="WP_281453522.1">
    <property type="nucleotide sequence ID" value="NZ_JASAOF010000001.1"/>
</dbReference>
<organism evidence="2 3">
    <name type="scientific">Saccharopolyspora ipomoeae</name>
    <dbReference type="NCBI Taxonomy" id="3042027"/>
    <lineage>
        <taxon>Bacteria</taxon>
        <taxon>Bacillati</taxon>
        <taxon>Actinomycetota</taxon>
        <taxon>Actinomycetes</taxon>
        <taxon>Pseudonocardiales</taxon>
        <taxon>Pseudonocardiaceae</taxon>
        <taxon>Saccharopolyspora</taxon>
    </lineage>
</organism>
<comment type="caution">
    <text evidence="2">The sequence shown here is derived from an EMBL/GenBank/DDBJ whole genome shotgun (WGS) entry which is preliminary data.</text>
</comment>
<feature type="transmembrane region" description="Helical" evidence="1">
    <location>
        <begin position="12"/>
        <end position="31"/>
    </location>
</feature>
<accession>A0ABT6PGL6</accession>
<keyword evidence="1" id="KW-1133">Transmembrane helix</keyword>
<gene>
    <name evidence="2" type="ORF">QFW96_00880</name>
</gene>
<reference evidence="2 3" key="1">
    <citation type="submission" date="2023-04" db="EMBL/GenBank/DDBJ databases">
        <title>Draft genome sequence of Saccharopolyspora sp. TS4A08 isolated from sweet potato rhizospheric soil.</title>
        <authorList>
            <person name="Suksaard P."/>
            <person name="Duangmal K."/>
        </authorList>
    </citation>
    <scope>NUCLEOTIDE SEQUENCE [LARGE SCALE GENOMIC DNA]</scope>
    <source>
        <strain evidence="2 3">TS4A08</strain>
    </source>
</reference>
<keyword evidence="3" id="KW-1185">Reference proteome</keyword>
<keyword evidence="1" id="KW-0472">Membrane</keyword>
<name>A0ABT6PGL6_9PSEU</name>
<feature type="transmembrane region" description="Helical" evidence="1">
    <location>
        <begin position="51"/>
        <end position="73"/>
    </location>
</feature>
<proteinExistence type="predicted"/>
<evidence type="ECO:0000313" key="2">
    <source>
        <dbReference type="EMBL" id="MDI2027136.1"/>
    </source>
</evidence>
<protein>
    <submittedName>
        <fullName evidence="2">Uncharacterized protein</fullName>
    </submittedName>
</protein>
<dbReference type="EMBL" id="JASAOF010000001">
    <property type="protein sequence ID" value="MDI2027136.1"/>
    <property type="molecule type" value="Genomic_DNA"/>
</dbReference>
<sequence length="120" mass="12675">MAVRSGKRRWPWAAAATGSVLVLGLAGWWLTGQVTDFARRPLSDQDSLASVTSMVIGAAALLVALASLVVAVLQLRADRKPESSGGSVQIGTAEDRGRLFMVSGGDVHVHEADEHRQDPS</sequence>
<dbReference type="Proteomes" id="UP001237595">
    <property type="component" value="Unassembled WGS sequence"/>
</dbReference>